<evidence type="ECO:0000256" key="1">
    <source>
        <dbReference type="ARBA" id="ARBA00003239"/>
    </source>
</evidence>
<dbReference type="PRINTS" id="PR00975">
    <property type="entry name" value="RIBOSOMALS19"/>
</dbReference>
<dbReference type="PANTHER" id="PTHR11880:SF2">
    <property type="entry name" value="SMALL RIBOSOMAL SUBUNIT PROTEIN US19"/>
    <property type="match status" value="1"/>
</dbReference>
<dbReference type="EMBL" id="NZBU01000005">
    <property type="protein sequence ID" value="MAG22002.1"/>
    <property type="molecule type" value="Genomic_DNA"/>
</dbReference>
<dbReference type="SUPFAM" id="SSF54570">
    <property type="entry name" value="Ribosomal protein S19"/>
    <property type="match status" value="1"/>
</dbReference>
<evidence type="ECO:0000313" key="8">
    <source>
        <dbReference type="EMBL" id="MAG22002.1"/>
    </source>
</evidence>
<name>A0A2D6M0Q4_9ARCH</name>
<evidence type="ECO:0000256" key="5">
    <source>
        <dbReference type="ARBA" id="ARBA00035163"/>
    </source>
</evidence>
<keyword evidence="6" id="KW-0699">rRNA-binding</keyword>
<sequence>MVKKEFTYRGKTLPELEAMELNEFAALATSSARRGITRGLDKKLLKKVQKAKDELKQGKNPKVIRTHQRGIIIIPAMVGVRIAVHRGNSFETIEVKPEMLGHRLGEMVMTRKKLMHGKAGIGATRSSTAITARK</sequence>
<evidence type="ECO:0000256" key="3">
    <source>
        <dbReference type="ARBA" id="ARBA00022980"/>
    </source>
</evidence>
<dbReference type="PANTHER" id="PTHR11880">
    <property type="entry name" value="RIBOSOMAL PROTEIN S19P FAMILY MEMBER"/>
    <property type="match status" value="1"/>
</dbReference>
<evidence type="ECO:0000256" key="6">
    <source>
        <dbReference type="HAMAP-Rule" id="MF_00531"/>
    </source>
</evidence>
<dbReference type="GO" id="GO:0000028">
    <property type="term" value="P:ribosomal small subunit assembly"/>
    <property type="evidence" value="ECO:0007669"/>
    <property type="project" value="TreeGrafter"/>
</dbReference>
<comment type="caution">
    <text evidence="8">The sequence shown here is derived from an EMBL/GenBank/DDBJ whole genome shotgun (WGS) entry which is preliminary data.</text>
</comment>
<protein>
    <recommendedName>
        <fullName evidence="5 6">Small ribosomal subunit protein uS19</fullName>
    </recommendedName>
</protein>
<gene>
    <name evidence="6" type="primary">rps19p</name>
    <name evidence="8" type="ORF">CL943_01675</name>
</gene>
<organism evidence="8 9">
    <name type="scientific">Candidatus Iainarchaeum sp</name>
    <dbReference type="NCBI Taxonomy" id="3101447"/>
    <lineage>
        <taxon>Archaea</taxon>
        <taxon>Candidatus Iainarchaeota</taxon>
        <taxon>Candidatus Iainarchaeia</taxon>
        <taxon>Candidatus Iainarchaeales</taxon>
        <taxon>Candidatus Iainarchaeaceae</taxon>
        <taxon>Candidatus Iainarchaeum</taxon>
    </lineage>
</organism>
<proteinExistence type="inferred from homology"/>
<evidence type="ECO:0000256" key="2">
    <source>
        <dbReference type="ARBA" id="ARBA00007345"/>
    </source>
</evidence>
<evidence type="ECO:0000313" key="9">
    <source>
        <dbReference type="Proteomes" id="UP000226592"/>
    </source>
</evidence>
<reference evidence="9" key="1">
    <citation type="submission" date="2017-09" db="EMBL/GenBank/DDBJ databases">
        <title>The Reconstruction of 2,631 Draft Metagenome-Assembled Genomes from the Global Oceans.</title>
        <authorList>
            <person name="Tully B.J."/>
            <person name="Graham E.D."/>
            <person name="Heidelberg J.F."/>
        </authorList>
    </citation>
    <scope>NUCLEOTIDE SEQUENCE [LARGE SCALE GENOMIC DNA]</scope>
</reference>
<dbReference type="GO" id="GO:0003735">
    <property type="term" value="F:structural constituent of ribosome"/>
    <property type="evidence" value="ECO:0007669"/>
    <property type="project" value="UniProtKB-UniRule"/>
</dbReference>
<dbReference type="InterPro" id="IPR023575">
    <property type="entry name" value="Ribosomal_uS19_SF"/>
</dbReference>
<dbReference type="GO" id="GO:0019843">
    <property type="term" value="F:rRNA binding"/>
    <property type="evidence" value="ECO:0007669"/>
    <property type="project" value="UniProtKB-UniRule"/>
</dbReference>
<keyword evidence="3 6" id="KW-0689">Ribosomal protein</keyword>
<dbReference type="HAMAP" id="MF_00531">
    <property type="entry name" value="Ribosomal_uS19"/>
    <property type="match status" value="1"/>
</dbReference>
<dbReference type="NCBIfam" id="TIGR01025">
    <property type="entry name" value="uS19_arch"/>
    <property type="match status" value="1"/>
</dbReference>
<dbReference type="AlphaFoldDB" id="A0A2D6M0Q4"/>
<dbReference type="InterPro" id="IPR005713">
    <property type="entry name" value="Ribosomal_uS19_euk/arc"/>
</dbReference>
<keyword evidence="6" id="KW-0694">RNA-binding</keyword>
<evidence type="ECO:0000256" key="7">
    <source>
        <dbReference type="RuleBase" id="RU003485"/>
    </source>
</evidence>
<dbReference type="GO" id="GO:0006412">
    <property type="term" value="P:translation"/>
    <property type="evidence" value="ECO:0007669"/>
    <property type="project" value="UniProtKB-UniRule"/>
</dbReference>
<dbReference type="Proteomes" id="UP000226592">
    <property type="component" value="Unassembled WGS sequence"/>
</dbReference>
<dbReference type="PIRSF" id="PIRSF002144">
    <property type="entry name" value="Ribosomal_S19"/>
    <property type="match status" value="1"/>
</dbReference>
<dbReference type="Pfam" id="PF00203">
    <property type="entry name" value="Ribosomal_S19"/>
    <property type="match status" value="1"/>
</dbReference>
<dbReference type="Gene3D" id="3.30.860.10">
    <property type="entry name" value="30s Ribosomal Protein S19, Chain A"/>
    <property type="match status" value="1"/>
</dbReference>
<comment type="function">
    <text evidence="1 6">Protein S19 forms a complex with S13 that binds strongly to the 16S ribosomal RNA.</text>
</comment>
<dbReference type="GO" id="GO:0022627">
    <property type="term" value="C:cytosolic small ribosomal subunit"/>
    <property type="evidence" value="ECO:0007669"/>
    <property type="project" value="UniProtKB-UniRule"/>
</dbReference>
<evidence type="ECO:0000256" key="4">
    <source>
        <dbReference type="ARBA" id="ARBA00023274"/>
    </source>
</evidence>
<comment type="similarity">
    <text evidence="2 6 7">Belongs to the universal ribosomal protein uS19 family.</text>
</comment>
<accession>A0A2D6M0Q4</accession>
<dbReference type="NCBIfam" id="NF003121">
    <property type="entry name" value="PRK04038.1"/>
    <property type="match status" value="1"/>
</dbReference>
<dbReference type="InterPro" id="IPR002222">
    <property type="entry name" value="Ribosomal_uS19"/>
</dbReference>
<keyword evidence="4 6" id="KW-0687">Ribonucleoprotein</keyword>